<reference evidence="3 4" key="1">
    <citation type="submission" date="2019-03" db="EMBL/GenBank/DDBJ databases">
        <title>Genomic Encyclopedia of Type Strains, Phase IV (KMG-IV): sequencing the most valuable type-strain genomes for metagenomic binning, comparative biology and taxonomic classification.</title>
        <authorList>
            <person name="Goeker M."/>
        </authorList>
    </citation>
    <scope>NUCLEOTIDE SEQUENCE [LARGE SCALE GENOMIC DNA]</scope>
    <source>
        <strain evidence="3 4">DSM 18555</strain>
    </source>
</reference>
<sequence length="237" mass="25790">MNIQHNESLRDKLASEYVLGTLIGGARRRLETWMKADAALRRAVAEWQDHLLPMLEFSTAVQPSPSVWASISKRLDLQSPAKRKLAYWLNLRDDISFWRGLGMVSTTAALIFLSVLMMRPTTDVPVTSFVAMLNDDNAQLIAVATGDASKNRMTIKVVQPQALAADKSLELWAITKDGKVRSVGLIDEQGSHTVVLGDATSPDAAPILAVTLEPKGGSGDPNKATGPILYKGAWVKI</sequence>
<dbReference type="EMBL" id="SNWF01000005">
    <property type="protein sequence ID" value="TDN89532.1"/>
    <property type="molecule type" value="Genomic_DNA"/>
</dbReference>
<dbReference type="PANTHER" id="PTHR37461:SF1">
    <property type="entry name" value="ANTI-SIGMA-K FACTOR RSKA"/>
    <property type="match status" value="1"/>
</dbReference>
<dbReference type="Pfam" id="PF10099">
    <property type="entry name" value="RskA_C"/>
    <property type="match status" value="1"/>
</dbReference>
<dbReference type="Proteomes" id="UP000294737">
    <property type="component" value="Unassembled WGS sequence"/>
</dbReference>
<evidence type="ECO:0000259" key="2">
    <source>
        <dbReference type="Pfam" id="PF10099"/>
    </source>
</evidence>
<dbReference type="GO" id="GO:0006417">
    <property type="term" value="P:regulation of translation"/>
    <property type="evidence" value="ECO:0007669"/>
    <property type="project" value="TreeGrafter"/>
</dbReference>
<dbReference type="OrthoDB" id="8617430at2"/>
<feature type="domain" description="Anti-sigma K factor RskA C-terminal" evidence="2">
    <location>
        <begin position="107"/>
        <end position="228"/>
    </location>
</feature>
<dbReference type="RefSeq" id="WP_112993082.1">
    <property type="nucleotide sequence ID" value="NZ_PTLZ01000005.1"/>
</dbReference>
<evidence type="ECO:0000313" key="3">
    <source>
        <dbReference type="EMBL" id="TDN89532.1"/>
    </source>
</evidence>
<evidence type="ECO:0000313" key="4">
    <source>
        <dbReference type="Proteomes" id="UP000294737"/>
    </source>
</evidence>
<dbReference type="GO" id="GO:0005886">
    <property type="term" value="C:plasma membrane"/>
    <property type="evidence" value="ECO:0007669"/>
    <property type="project" value="InterPro"/>
</dbReference>
<keyword evidence="1" id="KW-1133">Transmembrane helix</keyword>
<dbReference type="PANTHER" id="PTHR37461">
    <property type="entry name" value="ANTI-SIGMA-K FACTOR RSKA"/>
    <property type="match status" value="1"/>
</dbReference>
<accession>A0A4R6G544</accession>
<feature type="transmembrane region" description="Helical" evidence="1">
    <location>
        <begin position="97"/>
        <end position="118"/>
    </location>
</feature>
<evidence type="ECO:0000256" key="1">
    <source>
        <dbReference type="SAM" id="Phobius"/>
    </source>
</evidence>
<organism evidence="3 4">
    <name type="scientific">Herminiimonas fonticola</name>
    <dbReference type="NCBI Taxonomy" id="303380"/>
    <lineage>
        <taxon>Bacteria</taxon>
        <taxon>Pseudomonadati</taxon>
        <taxon>Pseudomonadota</taxon>
        <taxon>Betaproteobacteria</taxon>
        <taxon>Burkholderiales</taxon>
        <taxon>Oxalobacteraceae</taxon>
        <taxon>Herminiimonas</taxon>
    </lineage>
</organism>
<gene>
    <name evidence="3" type="ORF">EV677_1589</name>
</gene>
<dbReference type="InterPro" id="IPR018764">
    <property type="entry name" value="RskA_C"/>
</dbReference>
<keyword evidence="1" id="KW-0812">Transmembrane</keyword>
<proteinExistence type="predicted"/>
<dbReference type="InterPro" id="IPR051474">
    <property type="entry name" value="Anti-sigma-K/W_factor"/>
</dbReference>
<keyword evidence="1" id="KW-0472">Membrane</keyword>
<comment type="caution">
    <text evidence="3">The sequence shown here is derived from an EMBL/GenBank/DDBJ whole genome shotgun (WGS) entry which is preliminary data.</text>
</comment>
<dbReference type="GO" id="GO:0016989">
    <property type="term" value="F:sigma factor antagonist activity"/>
    <property type="evidence" value="ECO:0007669"/>
    <property type="project" value="TreeGrafter"/>
</dbReference>
<name>A0A4R6G544_9BURK</name>
<keyword evidence="4" id="KW-1185">Reference proteome</keyword>
<protein>
    <submittedName>
        <fullName evidence="3">Anti-sigma-K factor RskA</fullName>
    </submittedName>
</protein>
<dbReference type="AlphaFoldDB" id="A0A4R6G544"/>